<name>A0A4V2T473_9FIRM</name>
<evidence type="ECO:0000313" key="2">
    <source>
        <dbReference type="EMBL" id="TCQ04164.1"/>
    </source>
</evidence>
<evidence type="ECO:0000259" key="1">
    <source>
        <dbReference type="Pfam" id="PF05239"/>
    </source>
</evidence>
<dbReference type="Pfam" id="PF05239">
    <property type="entry name" value="PRC"/>
    <property type="match status" value="1"/>
</dbReference>
<dbReference type="InterPro" id="IPR027275">
    <property type="entry name" value="PRC-brl_dom"/>
</dbReference>
<organism evidence="2 3">
    <name type="scientific">Serpentinicella alkaliphila</name>
    <dbReference type="NCBI Taxonomy" id="1734049"/>
    <lineage>
        <taxon>Bacteria</taxon>
        <taxon>Bacillati</taxon>
        <taxon>Bacillota</taxon>
        <taxon>Clostridia</taxon>
        <taxon>Peptostreptococcales</taxon>
        <taxon>Natronincolaceae</taxon>
        <taxon>Serpentinicella</taxon>
    </lineage>
</organism>
<accession>A0A4V2T473</accession>
<feature type="domain" description="PRC-barrel" evidence="1">
    <location>
        <begin position="74"/>
        <end position="137"/>
    </location>
</feature>
<dbReference type="Proteomes" id="UP000295504">
    <property type="component" value="Unassembled WGS sequence"/>
</dbReference>
<dbReference type="AlphaFoldDB" id="A0A4V2T473"/>
<reference evidence="2 3" key="1">
    <citation type="submission" date="2019-03" db="EMBL/GenBank/DDBJ databases">
        <title>Genomic Encyclopedia of Type Strains, Phase IV (KMG-IV): sequencing the most valuable type-strain genomes for metagenomic binning, comparative biology and taxonomic classification.</title>
        <authorList>
            <person name="Goeker M."/>
        </authorList>
    </citation>
    <scope>NUCLEOTIDE SEQUENCE [LARGE SCALE GENOMIC DNA]</scope>
    <source>
        <strain evidence="2 3">DSM 100013</strain>
    </source>
</reference>
<gene>
    <name evidence="2" type="ORF">EDD79_100743</name>
</gene>
<protein>
    <submittedName>
        <fullName evidence="2">PRC-barrel domain protein</fullName>
    </submittedName>
</protein>
<proteinExistence type="predicted"/>
<comment type="caution">
    <text evidence="2">The sequence shown here is derived from an EMBL/GenBank/DDBJ whole genome shotgun (WGS) entry which is preliminary data.</text>
</comment>
<keyword evidence="3" id="KW-1185">Reference proteome</keyword>
<sequence length="272" mass="30990">MLRVDELPIIIESRGVVGKLEGFVYEGLSIVALYCKIDMINYHIPINEVIIGKDSIILKDSYGLKYLNVNNLKYVYDISGEKIGTLQQIELDEEYNISSIIVDDTKILAEHLVAIDPTIVINLNLNKQAIEVDIVEEKEEVDSDVVEIEQTFEEDKKLELEVEEDISVQDAIVVSLKSNDEIIDTEGDVQVDDESNTLYINEDHCIFNSPIETIMTSNGIISKYEYLNNKKLEEPITINRENYIKGHIIDYLLIEKAIYSNEIVKLVMAAEE</sequence>
<dbReference type="EMBL" id="SLYC01000007">
    <property type="protein sequence ID" value="TCQ04164.1"/>
    <property type="molecule type" value="Genomic_DNA"/>
</dbReference>
<evidence type="ECO:0000313" key="3">
    <source>
        <dbReference type="Proteomes" id="UP000295504"/>
    </source>
</evidence>